<dbReference type="InterPro" id="IPR036922">
    <property type="entry name" value="Rieske_2Fe-2S_sf"/>
</dbReference>
<accession>A0A940N7G6</accession>
<dbReference type="Proteomes" id="UP000677537">
    <property type="component" value="Unassembled WGS sequence"/>
</dbReference>
<dbReference type="SUPFAM" id="SSF50022">
    <property type="entry name" value="ISP domain"/>
    <property type="match status" value="1"/>
</dbReference>
<organism evidence="6 7">
    <name type="scientific">Roseomonas indoligenes</name>
    <dbReference type="NCBI Taxonomy" id="2820811"/>
    <lineage>
        <taxon>Bacteria</taxon>
        <taxon>Pseudomonadati</taxon>
        <taxon>Pseudomonadota</taxon>
        <taxon>Alphaproteobacteria</taxon>
        <taxon>Acetobacterales</taxon>
        <taxon>Roseomonadaceae</taxon>
        <taxon>Roseomonas</taxon>
    </lineage>
</organism>
<dbReference type="Gene3D" id="2.102.10.10">
    <property type="entry name" value="Rieske [2Fe-2S] iron-sulphur domain"/>
    <property type="match status" value="1"/>
</dbReference>
<evidence type="ECO:0000313" key="7">
    <source>
        <dbReference type="Proteomes" id="UP000677537"/>
    </source>
</evidence>
<evidence type="ECO:0000256" key="2">
    <source>
        <dbReference type="ARBA" id="ARBA00022723"/>
    </source>
</evidence>
<feature type="domain" description="Rieske" evidence="5">
    <location>
        <begin position="7"/>
        <end position="103"/>
    </location>
</feature>
<keyword evidence="4" id="KW-0411">Iron-sulfur</keyword>
<dbReference type="CDD" id="cd03528">
    <property type="entry name" value="Rieske_RO_ferredoxin"/>
    <property type="match status" value="1"/>
</dbReference>
<protein>
    <submittedName>
        <fullName evidence="6">Non-heme iron oxygenase ferredoxin subunit</fullName>
    </submittedName>
</protein>
<evidence type="ECO:0000256" key="3">
    <source>
        <dbReference type="ARBA" id="ARBA00023004"/>
    </source>
</evidence>
<comment type="caution">
    <text evidence="6">The sequence shown here is derived from an EMBL/GenBank/DDBJ whole genome shotgun (WGS) entry which is preliminary data.</text>
</comment>
<keyword evidence="2" id="KW-0479">Metal-binding</keyword>
<dbReference type="GO" id="GO:0046872">
    <property type="term" value="F:metal ion binding"/>
    <property type="evidence" value="ECO:0007669"/>
    <property type="project" value="UniProtKB-KW"/>
</dbReference>
<sequence>MCGNAGWHRAATLDQVTEDEPLALQVGERRIALFRVGEEIFATDDVCTHAFALLSDGLQEGCVIECPLHNARFEVRTGRALSSPAERDLDTFPVRVAGEAIEILLPA</sequence>
<gene>
    <name evidence="6" type="ORF">J5Y10_27490</name>
</gene>
<keyword evidence="1" id="KW-0001">2Fe-2S</keyword>
<keyword evidence="3" id="KW-0408">Iron</keyword>
<dbReference type="AlphaFoldDB" id="A0A940N7G6"/>
<evidence type="ECO:0000256" key="4">
    <source>
        <dbReference type="ARBA" id="ARBA00023014"/>
    </source>
</evidence>
<dbReference type="EMBL" id="JAGIZA010000050">
    <property type="protein sequence ID" value="MBP0496550.1"/>
    <property type="molecule type" value="Genomic_DNA"/>
</dbReference>
<dbReference type="PROSITE" id="PS51296">
    <property type="entry name" value="RIESKE"/>
    <property type="match status" value="1"/>
</dbReference>
<dbReference type="GO" id="GO:0051537">
    <property type="term" value="F:2 iron, 2 sulfur cluster binding"/>
    <property type="evidence" value="ECO:0007669"/>
    <property type="project" value="UniProtKB-KW"/>
</dbReference>
<dbReference type="PANTHER" id="PTHR21496:SF23">
    <property type="entry name" value="3-PHENYLPROPIONATE_CINNAMIC ACID DIOXYGENASE FERREDOXIN SUBUNIT"/>
    <property type="match status" value="1"/>
</dbReference>
<dbReference type="InterPro" id="IPR017941">
    <property type="entry name" value="Rieske_2Fe-2S"/>
</dbReference>
<name>A0A940N7G6_9PROT</name>
<dbReference type="Pfam" id="PF00355">
    <property type="entry name" value="Rieske"/>
    <property type="match status" value="1"/>
</dbReference>
<dbReference type="PANTHER" id="PTHR21496">
    <property type="entry name" value="FERREDOXIN-RELATED"/>
    <property type="match status" value="1"/>
</dbReference>
<evidence type="ECO:0000313" key="6">
    <source>
        <dbReference type="EMBL" id="MBP0496550.1"/>
    </source>
</evidence>
<proteinExistence type="predicted"/>
<evidence type="ECO:0000259" key="5">
    <source>
        <dbReference type="PROSITE" id="PS51296"/>
    </source>
</evidence>
<reference evidence="6" key="1">
    <citation type="submission" date="2021-03" db="EMBL/GenBank/DDBJ databases">
        <authorList>
            <person name="So Y."/>
        </authorList>
    </citation>
    <scope>NUCLEOTIDE SEQUENCE</scope>
    <source>
        <strain evidence="6">SG15</strain>
    </source>
</reference>
<evidence type="ECO:0000256" key="1">
    <source>
        <dbReference type="ARBA" id="ARBA00022714"/>
    </source>
</evidence>
<dbReference type="RefSeq" id="WP_209377346.1">
    <property type="nucleotide sequence ID" value="NZ_JAGIZA010000050.1"/>
</dbReference>
<keyword evidence="7" id="KW-1185">Reference proteome</keyword>